<proteinExistence type="predicted"/>
<evidence type="ECO:0000313" key="2">
    <source>
        <dbReference type="EMBL" id="CAA7602617.1"/>
    </source>
</evidence>
<dbReference type="KEGG" id="aacx:DEACI_3296"/>
<dbReference type="InterPro" id="IPR050659">
    <property type="entry name" value="Peptidase_M24B"/>
</dbReference>
<reference evidence="2" key="2">
    <citation type="submission" date="2020-01" db="EMBL/GenBank/DDBJ databases">
        <authorList>
            <person name="Hornung B."/>
        </authorList>
    </citation>
    <scope>NUCLEOTIDE SEQUENCE</scope>
    <source>
        <strain evidence="2">PacBioINE</strain>
    </source>
</reference>
<feature type="domain" description="Peptidase M24" evidence="1">
    <location>
        <begin position="161"/>
        <end position="337"/>
    </location>
</feature>
<gene>
    <name evidence="2" type="ORF">DEACI_3296</name>
    <name evidence="3" type="ORF">DEACI_3669</name>
</gene>
<sequence length="382" mass="42007">MSGALRRVLVNCDFRSNFVGCVLVEREVQDKLGLVRKMLARLGYDGVFVESPLNLAWLTAGRFFVNITAPLAGTVIWIGSDESVLIANNIEASRLWLEEGIAGACNRILSYPWYEESRMRELKQSCAEGWRTATDGTLSEEFQKLRLVLNASEEARFASLGQMAAQALESVCQVFEPGETEFRVAGRLSKACQERGLEPVLCLVGADARALAYRHPLPTANPVERYAVIALGARKWGLVASLTRAVHFGPLPGELRERQEAVVEVDAVMISASRPGTRLNRVLRSGAEAYARLGYPGEWTAHHQGGVAGYQSREIKATPESTFVLAVDQALAWNPSIRGTKSEDTILLGANGPRMLTRTELFPEVVVTVGDERIARPLILER</sequence>
<dbReference type="InterPro" id="IPR000994">
    <property type="entry name" value="Pept_M24"/>
</dbReference>
<dbReference type="SUPFAM" id="SSF53092">
    <property type="entry name" value="Creatinase/prolidase N-terminal domain"/>
    <property type="match status" value="1"/>
</dbReference>
<dbReference type="Proteomes" id="UP001071230">
    <property type="component" value="Unassembled WGS sequence"/>
</dbReference>
<dbReference type="PANTHER" id="PTHR46112">
    <property type="entry name" value="AMINOPEPTIDASE"/>
    <property type="match status" value="1"/>
</dbReference>
<dbReference type="CDD" id="cd01066">
    <property type="entry name" value="APP_MetAP"/>
    <property type="match status" value="1"/>
</dbReference>
<name>A0A8S0XZW9_9FIRM</name>
<protein>
    <submittedName>
        <fullName evidence="3">Creatinase</fullName>
    </submittedName>
    <submittedName>
        <fullName evidence="2">Metallopeptidase family M24</fullName>
    </submittedName>
</protein>
<dbReference type="SUPFAM" id="SSF55920">
    <property type="entry name" value="Creatinase/aminopeptidase"/>
    <property type="match status" value="1"/>
</dbReference>
<dbReference type="AlphaFoldDB" id="A0A8S0XZW9"/>
<evidence type="ECO:0000313" key="4">
    <source>
        <dbReference type="Proteomes" id="UP001071230"/>
    </source>
</evidence>
<dbReference type="Pfam" id="PF00557">
    <property type="entry name" value="Peptidase_M24"/>
    <property type="match status" value="1"/>
</dbReference>
<dbReference type="InterPro" id="IPR029149">
    <property type="entry name" value="Creatin/AminoP/Spt16_N"/>
</dbReference>
<organism evidence="2">
    <name type="scientific">Acididesulfobacillus acetoxydans</name>
    <dbReference type="NCBI Taxonomy" id="1561005"/>
    <lineage>
        <taxon>Bacteria</taxon>
        <taxon>Bacillati</taxon>
        <taxon>Bacillota</taxon>
        <taxon>Clostridia</taxon>
        <taxon>Eubacteriales</taxon>
        <taxon>Peptococcaceae</taxon>
        <taxon>Acididesulfobacillus</taxon>
    </lineage>
</organism>
<dbReference type="EMBL" id="CDGJ01000114">
    <property type="protein sequence ID" value="CEJ09186.1"/>
    <property type="molecule type" value="Genomic_DNA"/>
</dbReference>
<dbReference type="Gene3D" id="3.90.230.10">
    <property type="entry name" value="Creatinase/methionine aminopeptidase superfamily"/>
    <property type="match status" value="1"/>
</dbReference>
<dbReference type="Proteomes" id="UP000836597">
    <property type="component" value="Chromosome"/>
</dbReference>
<dbReference type="PANTHER" id="PTHR46112:SF2">
    <property type="entry name" value="XAA-PRO AMINOPEPTIDASE P-RELATED"/>
    <property type="match status" value="1"/>
</dbReference>
<keyword evidence="4" id="KW-1185">Reference proteome</keyword>
<dbReference type="EMBL" id="LR746496">
    <property type="protein sequence ID" value="CAA7602617.1"/>
    <property type="molecule type" value="Genomic_DNA"/>
</dbReference>
<evidence type="ECO:0000313" key="3">
    <source>
        <dbReference type="EMBL" id="CEJ09186.1"/>
    </source>
</evidence>
<evidence type="ECO:0000259" key="1">
    <source>
        <dbReference type="Pfam" id="PF00557"/>
    </source>
</evidence>
<dbReference type="InterPro" id="IPR036005">
    <property type="entry name" value="Creatinase/aminopeptidase-like"/>
</dbReference>
<accession>A0A8S0XZW9</accession>
<reference evidence="3" key="1">
    <citation type="submission" date="2014-11" db="EMBL/GenBank/DDBJ databases">
        <authorList>
            <person name="Hornung B.V."/>
        </authorList>
    </citation>
    <scope>NUCLEOTIDE SEQUENCE</scope>
    <source>
        <strain evidence="3">INE</strain>
    </source>
</reference>